<evidence type="ECO:0000313" key="2">
    <source>
        <dbReference type="Proteomes" id="UP001301728"/>
    </source>
</evidence>
<dbReference type="RefSeq" id="WP_046280228.1">
    <property type="nucleotide sequence ID" value="NZ_JAYGHT010000012.1"/>
</dbReference>
<organism evidence="1 2">
    <name type="scientific">Limnoraphis robusta CCNP1315</name>
    <dbReference type="NCBI Taxonomy" id="3110306"/>
    <lineage>
        <taxon>Bacteria</taxon>
        <taxon>Bacillati</taxon>
        <taxon>Cyanobacteriota</taxon>
        <taxon>Cyanophyceae</taxon>
        <taxon>Oscillatoriophycideae</taxon>
        <taxon>Oscillatoriales</taxon>
        <taxon>Sirenicapillariaceae</taxon>
        <taxon>Limnoraphis</taxon>
    </lineage>
</organism>
<keyword evidence="2" id="KW-1185">Reference proteome</keyword>
<dbReference type="Pfam" id="PF13318">
    <property type="entry name" value="AtzG-like"/>
    <property type="match status" value="1"/>
</dbReference>
<evidence type="ECO:0000313" key="1">
    <source>
        <dbReference type="EMBL" id="MEA5518617.1"/>
    </source>
</evidence>
<gene>
    <name evidence="1" type="ORF">VB854_06605</name>
</gene>
<proteinExistence type="predicted"/>
<sequence>MNNISEYVSQTAQLIDLPINPEYREAVISNLERIAAIAQLITEFPLSDKIEIAPVFNPDWKIDSTPNL</sequence>
<reference evidence="1 2" key="1">
    <citation type="submission" date="2023-12" db="EMBL/GenBank/DDBJ databases">
        <title>Baltic Sea Cyanobacteria.</title>
        <authorList>
            <person name="Delbaje E."/>
            <person name="Fewer D.P."/>
            <person name="Shishido T.K."/>
        </authorList>
    </citation>
    <scope>NUCLEOTIDE SEQUENCE [LARGE SCALE GENOMIC DNA]</scope>
    <source>
        <strain evidence="1 2">CCNP 1315</strain>
    </source>
</reference>
<protein>
    <submittedName>
        <fullName evidence="1">DUF4089 domain-containing protein</fullName>
    </submittedName>
</protein>
<comment type="caution">
    <text evidence="1">The sequence shown here is derived from an EMBL/GenBank/DDBJ whole genome shotgun (WGS) entry which is preliminary data.</text>
</comment>
<accession>A0ABU5TUP1</accession>
<name>A0ABU5TUP1_9CYAN</name>
<dbReference type="Proteomes" id="UP001301728">
    <property type="component" value="Unassembled WGS sequence"/>
</dbReference>
<dbReference type="InterPro" id="IPR025148">
    <property type="entry name" value="AtzG-like"/>
</dbReference>
<dbReference type="EMBL" id="JAYGHT010000012">
    <property type="protein sequence ID" value="MEA5518617.1"/>
    <property type="molecule type" value="Genomic_DNA"/>
</dbReference>